<dbReference type="RefSeq" id="WP_267928173.1">
    <property type="nucleotide sequence ID" value="NZ_AP024233.1"/>
</dbReference>
<gene>
    <name evidence="6" type="primary">tilS</name>
    <name evidence="8" type="ORF">GF1_06430</name>
</gene>
<evidence type="ECO:0000256" key="1">
    <source>
        <dbReference type="ARBA" id="ARBA00022598"/>
    </source>
</evidence>
<dbReference type="GO" id="GO:0006400">
    <property type="term" value="P:tRNA modification"/>
    <property type="evidence" value="ECO:0007669"/>
    <property type="project" value="UniProtKB-UniRule"/>
</dbReference>
<dbReference type="GO" id="GO:0005737">
    <property type="term" value="C:cytoplasm"/>
    <property type="evidence" value="ECO:0007669"/>
    <property type="project" value="UniProtKB-SubCell"/>
</dbReference>
<dbReference type="Gene3D" id="1.20.59.20">
    <property type="match status" value="1"/>
</dbReference>
<comment type="similarity">
    <text evidence="6">Belongs to the tRNA(Ile)-lysidine synthase family.</text>
</comment>
<dbReference type="PANTHER" id="PTHR43033:SF1">
    <property type="entry name" value="TRNA(ILE)-LYSIDINE SYNTHASE-RELATED"/>
    <property type="match status" value="1"/>
</dbReference>
<comment type="domain">
    <text evidence="6">The N-terminal region contains the highly conserved SGGXDS motif, predicted to be a P-loop motif involved in ATP binding.</text>
</comment>
<evidence type="ECO:0000256" key="6">
    <source>
        <dbReference type="HAMAP-Rule" id="MF_01161"/>
    </source>
</evidence>
<sequence>MHPLEQKIYRTIVDQELFDQGARLVIGVSGGPDSMALLHLLAALRPSFPCSPVAVYVDHGLRPGETPAECQAVEQAAGILDLPFETICVDTEKCSRERGLSLEHAARELRYAALEEVAGRYRASRLAVAHTADDQVEEVLIRLLRGSGRCGLSGMRMRRGRVIRPLLATPKADLLRYLQDRNIAFCQDSSNRDRRFLRNRIRLDLLPLLEREYDPGVRKALLKTAENLAEDEAFLDSQTADAWQRLVRPTNPVPTGEPGYLLERSGLCVLHPALQRRLVERLLWELGARPRYEHIIMVLTAARQGTIGSELHLSQGLRVEVQRDFLSFSYPRGRGSWRGRLSGSI</sequence>
<keyword evidence="6" id="KW-0963">Cytoplasm</keyword>
<dbReference type="Gene3D" id="3.40.50.620">
    <property type="entry name" value="HUPs"/>
    <property type="match status" value="1"/>
</dbReference>
<dbReference type="GO" id="GO:0005524">
    <property type="term" value="F:ATP binding"/>
    <property type="evidence" value="ECO:0007669"/>
    <property type="project" value="UniProtKB-UniRule"/>
</dbReference>
<organism evidence="8 9">
    <name type="scientific">Desulfolithobacter dissulfuricans</name>
    <dbReference type="NCBI Taxonomy" id="2795293"/>
    <lineage>
        <taxon>Bacteria</taxon>
        <taxon>Pseudomonadati</taxon>
        <taxon>Thermodesulfobacteriota</taxon>
        <taxon>Desulfobulbia</taxon>
        <taxon>Desulfobulbales</taxon>
        <taxon>Desulfobulbaceae</taxon>
        <taxon>Desulfolithobacter</taxon>
    </lineage>
</organism>
<dbReference type="AlphaFoldDB" id="A0A915U0P0"/>
<dbReference type="NCBIfam" id="TIGR02432">
    <property type="entry name" value="lysidine_TilS_N"/>
    <property type="match status" value="1"/>
</dbReference>
<keyword evidence="1 6" id="KW-0436">Ligase</keyword>
<evidence type="ECO:0000256" key="4">
    <source>
        <dbReference type="ARBA" id="ARBA00022840"/>
    </source>
</evidence>
<dbReference type="HAMAP" id="MF_01161">
    <property type="entry name" value="tRNA_Ile_lys_synt"/>
    <property type="match status" value="1"/>
</dbReference>
<evidence type="ECO:0000256" key="3">
    <source>
        <dbReference type="ARBA" id="ARBA00022741"/>
    </source>
</evidence>
<dbReference type="InterPro" id="IPR011063">
    <property type="entry name" value="TilS/TtcA_N"/>
</dbReference>
<evidence type="ECO:0000256" key="2">
    <source>
        <dbReference type="ARBA" id="ARBA00022694"/>
    </source>
</evidence>
<keyword evidence="4 6" id="KW-0067">ATP-binding</keyword>
<dbReference type="SUPFAM" id="SSF82829">
    <property type="entry name" value="MesJ substrate recognition domain-like"/>
    <property type="match status" value="1"/>
</dbReference>
<dbReference type="GO" id="GO:0032267">
    <property type="term" value="F:tRNA(Ile)-lysidine synthase activity"/>
    <property type="evidence" value="ECO:0007669"/>
    <property type="project" value="UniProtKB-EC"/>
</dbReference>
<comment type="function">
    <text evidence="6">Ligates lysine onto the cytidine present at position 34 of the AUA codon-specific tRNA(Ile) that contains the anticodon CAU, in an ATP-dependent manner. Cytidine is converted to lysidine, thus changing the amino acid specificity of the tRNA from methionine to isoleucine.</text>
</comment>
<feature type="binding site" evidence="6">
    <location>
        <begin position="29"/>
        <end position="34"/>
    </location>
    <ligand>
        <name>ATP</name>
        <dbReference type="ChEBI" id="CHEBI:30616"/>
    </ligand>
</feature>
<keyword evidence="2 6" id="KW-0819">tRNA processing</keyword>
<comment type="catalytic activity">
    <reaction evidence="5 6">
        <text>cytidine(34) in tRNA(Ile2) + L-lysine + ATP = lysidine(34) in tRNA(Ile2) + AMP + diphosphate + H(+)</text>
        <dbReference type="Rhea" id="RHEA:43744"/>
        <dbReference type="Rhea" id="RHEA-COMP:10625"/>
        <dbReference type="Rhea" id="RHEA-COMP:10670"/>
        <dbReference type="ChEBI" id="CHEBI:15378"/>
        <dbReference type="ChEBI" id="CHEBI:30616"/>
        <dbReference type="ChEBI" id="CHEBI:32551"/>
        <dbReference type="ChEBI" id="CHEBI:33019"/>
        <dbReference type="ChEBI" id="CHEBI:82748"/>
        <dbReference type="ChEBI" id="CHEBI:83665"/>
        <dbReference type="ChEBI" id="CHEBI:456215"/>
        <dbReference type="EC" id="6.3.4.19"/>
    </reaction>
</comment>
<feature type="domain" description="tRNA(Ile)-lysidine/2-thiocytidine synthase N-terminal" evidence="7">
    <location>
        <begin position="24"/>
        <end position="202"/>
    </location>
</feature>
<dbReference type="Proteomes" id="UP001063350">
    <property type="component" value="Chromosome"/>
</dbReference>
<dbReference type="KEGG" id="ddu:GF1_06430"/>
<evidence type="ECO:0000313" key="8">
    <source>
        <dbReference type="EMBL" id="BCO08267.1"/>
    </source>
</evidence>
<keyword evidence="3 6" id="KW-0547">Nucleotide-binding</keyword>
<dbReference type="Pfam" id="PF01171">
    <property type="entry name" value="ATP_bind_3"/>
    <property type="match status" value="1"/>
</dbReference>
<dbReference type="CDD" id="cd01992">
    <property type="entry name" value="TilS_N"/>
    <property type="match status" value="1"/>
</dbReference>
<dbReference type="InterPro" id="IPR012795">
    <property type="entry name" value="tRNA_Ile_lys_synt_N"/>
</dbReference>
<dbReference type="PANTHER" id="PTHR43033">
    <property type="entry name" value="TRNA(ILE)-LYSIDINE SYNTHASE-RELATED"/>
    <property type="match status" value="1"/>
</dbReference>
<accession>A0A915U0P0</accession>
<reference evidence="8" key="1">
    <citation type="submission" date="2020-12" db="EMBL/GenBank/DDBJ databases">
        <title>Desulfobium dissulfuricans gen. nov., sp. nov., a novel mesophilic, sulfate-reducing bacterium isolated from a deep-sea hydrothermal vent.</title>
        <authorList>
            <person name="Hashimoto Y."/>
            <person name="Tame A."/>
            <person name="Sawayama S."/>
            <person name="Miyazaki J."/>
            <person name="Takai K."/>
            <person name="Nakagawa S."/>
        </authorList>
    </citation>
    <scope>NUCLEOTIDE SEQUENCE</scope>
    <source>
        <strain evidence="8">GF1</strain>
    </source>
</reference>
<dbReference type="InterPro" id="IPR012094">
    <property type="entry name" value="tRNA_Ile_lys_synt"/>
</dbReference>
<name>A0A915U0P0_9BACT</name>
<dbReference type="EMBL" id="AP024233">
    <property type="protein sequence ID" value="BCO08267.1"/>
    <property type="molecule type" value="Genomic_DNA"/>
</dbReference>
<proteinExistence type="inferred from homology"/>
<dbReference type="EC" id="6.3.4.19" evidence="6"/>
<protein>
    <recommendedName>
        <fullName evidence="6">tRNA(Ile)-lysidine synthase</fullName>
        <ecNumber evidence="6">6.3.4.19</ecNumber>
    </recommendedName>
    <alternativeName>
        <fullName evidence="6">tRNA(Ile)-2-lysyl-cytidine synthase</fullName>
    </alternativeName>
    <alternativeName>
        <fullName evidence="6">tRNA(Ile)-lysidine synthetase</fullName>
    </alternativeName>
</protein>
<evidence type="ECO:0000256" key="5">
    <source>
        <dbReference type="ARBA" id="ARBA00048539"/>
    </source>
</evidence>
<keyword evidence="9" id="KW-1185">Reference proteome</keyword>
<evidence type="ECO:0000259" key="7">
    <source>
        <dbReference type="Pfam" id="PF01171"/>
    </source>
</evidence>
<dbReference type="InterPro" id="IPR014729">
    <property type="entry name" value="Rossmann-like_a/b/a_fold"/>
</dbReference>
<evidence type="ECO:0000313" key="9">
    <source>
        <dbReference type="Proteomes" id="UP001063350"/>
    </source>
</evidence>
<comment type="subcellular location">
    <subcellularLocation>
        <location evidence="6">Cytoplasm</location>
    </subcellularLocation>
</comment>
<dbReference type="SUPFAM" id="SSF52402">
    <property type="entry name" value="Adenine nucleotide alpha hydrolases-like"/>
    <property type="match status" value="1"/>
</dbReference>